<accession>A0ACB7XK29</accession>
<dbReference type="EMBL" id="CM037160">
    <property type="protein sequence ID" value="KAH7841144.1"/>
    <property type="molecule type" value="Genomic_DNA"/>
</dbReference>
<comment type="caution">
    <text evidence="1">The sequence shown here is derived from an EMBL/GenBank/DDBJ whole genome shotgun (WGS) entry which is preliminary data.</text>
</comment>
<gene>
    <name evidence="1" type="ORF">Vadar_026144</name>
</gene>
<protein>
    <submittedName>
        <fullName evidence="1">Uncharacterized protein</fullName>
    </submittedName>
</protein>
<evidence type="ECO:0000313" key="2">
    <source>
        <dbReference type="Proteomes" id="UP000828048"/>
    </source>
</evidence>
<evidence type="ECO:0000313" key="1">
    <source>
        <dbReference type="EMBL" id="KAH7841144.1"/>
    </source>
</evidence>
<name>A0ACB7XK29_9ERIC</name>
<organism evidence="1 2">
    <name type="scientific">Vaccinium darrowii</name>
    <dbReference type="NCBI Taxonomy" id="229202"/>
    <lineage>
        <taxon>Eukaryota</taxon>
        <taxon>Viridiplantae</taxon>
        <taxon>Streptophyta</taxon>
        <taxon>Embryophyta</taxon>
        <taxon>Tracheophyta</taxon>
        <taxon>Spermatophyta</taxon>
        <taxon>Magnoliopsida</taxon>
        <taxon>eudicotyledons</taxon>
        <taxon>Gunneridae</taxon>
        <taxon>Pentapetalae</taxon>
        <taxon>asterids</taxon>
        <taxon>Ericales</taxon>
        <taxon>Ericaceae</taxon>
        <taxon>Vaccinioideae</taxon>
        <taxon>Vaccinieae</taxon>
        <taxon>Vaccinium</taxon>
    </lineage>
</organism>
<proteinExistence type="predicted"/>
<reference evidence="1 2" key="1">
    <citation type="journal article" date="2021" name="Hortic Res">
        <title>High-quality reference genome and annotation aids understanding of berry development for evergreen blueberry (Vaccinium darrowii).</title>
        <authorList>
            <person name="Yu J."/>
            <person name="Hulse-Kemp A.M."/>
            <person name="Babiker E."/>
            <person name="Staton M."/>
        </authorList>
    </citation>
    <scope>NUCLEOTIDE SEQUENCE [LARGE SCALE GENOMIC DNA]</scope>
    <source>
        <strain evidence="2">cv. NJ 8807/NJ 8810</strain>
        <tissue evidence="1">Young leaf</tissue>
    </source>
</reference>
<dbReference type="Proteomes" id="UP000828048">
    <property type="component" value="Chromosome 10"/>
</dbReference>
<keyword evidence="2" id="KW-1185">Reference proteome</keyword>
<sequence length="125" mass="13457">MLPFMAHGHLIPFLALARLIHQSTNFTITIATTPLNTAYLCSAVSSDPTLSSSQCRLRLATLPFNSSDHDLPPNTENTESLPPNKIITLLHSSAALESPSHRLVADIAAEEGRPPICIISDVFNG</sequence>